<proteinExistence type="predicted"/>
<dbReference type="SUPFAM" id="SSF52058">
    <property type="entry name" value="L domain-like"/>
    <property type="match status" value="1"/>
</dbReference>
<dbReference type="Pfam" id="PF13855">
    <property type="entry name" value="LRR_8"/>
    <property type="match status" value="1"/>
</dbReference>
<evidence type="ECO:0000256" key="7">
    <source>
        <dbReference type="ARBA" id="ARBA00022753"/>
    </source>
</evidence>
<keyword evidence="5 14" id="KW-0732">Signal</keyword>
<dbReference type="PANTHER" id="PTHR47410:SF5">
    <property type="entry name" value="TOLL-LIKE RECEPTOR 3"/>
    <property type="match status" value="1"/>
</dbReference>
<feature type="region of interest" description="Disordered" evidence="12">
    <location>
        <begin position="257"/>
        <end position="284"/>
    </location>
</feature>
<dbReference type="InterPro" id="IPR003591">
    <property type="entry name" value="Leu-rich_rpt_typical-subtyp"/>
</dbReference>
<dbReference type="GO" id="GO:0038187">
    <property type="term" value="F:pattern recognition receptor activity"/>
    <property type="evidence" value="ECO:0007669"/>
    <property type="project" value="TreeGrafter"/>
</dbReference>
<feature type="signal peptide" evidence="14">
    <location>
        <begin position="1"/>
        <end position="23"/>
    </location>
</feature>
<dbReference type="STRING" id="623744.A0A553Q2N1"/>
<dbReference type="PANTHER" id="PTHR47410">
    <property type="entry name" value="TOLL-LIKE RECEPTOR 7-RELATED"/>
    <property type="match status" value="1"/>
</dbReference>
<evidence type="ECO:0000256" key="5">
    <source>
        <dbReference type="ARBA" id="ARBA00022729"/>
    </source>
</evidence>
<evidence type="ECO:0000256" key="3">
    <source>
        <dbReference type="ARBA" id="ARBA00022614"/>
    </source>
</evidence>
<keyword evidence="6" id="KW-0677">Repeat</keyword>
<reference evidence="15 16" key="1">
    <citation type="journal article" date="2019" name="Sci. Data">
        <title>Hybrid genome assembly and annotation of Danionella translucida.</title>
        <authorList>
            <person name="Kadobianskyi M."/>
            <person name="Schulze L."/>
            <person name="Schuelke M."/>
            <person name="Judkewitz B."/>
        </authorList>
    </citation>
    <scope>NUCLEOTIDE SEQUENCE [LARGE SCALE GENOMIC DNA]</scope>
    <source>
        <strain evidence="15 16">Bolton</strain>
    </source>
</reference>
<evidence type="ECO:0000256" key="13">
    <source>
        <dbReference type="SAM" id="Phobius"/>
    </source>
</evidence>
<dbReference type="Proteomes" id="UP000316079">
    <property type="component" value="Unassembled WGS sequence"/>
</dbReference>
<dbReference type="OrthoDB" id="2020019at2759"/>
<dbReference type="Pfam" id="PF00560">
    <property type="entry name" value="LRR_1"/>
    <property type="match status" value="1"/>
</dbReference>
<organism evidence="15 16">
    <name type="scientific">Danionella cerebrum</name>
    <dbReference type="NCBI Taxonomy" id="2873325"/>
    <lineage>
        <taxon>Eukaryota</taxon>
        <taxon>Metazoa</taxon>
        <taxon>Chordata</taxon>
        <taxon>Craniata</taxon>
        <taxon>Vertebrata</taxon>
        <taxon>Euteleostomi</taxon>
        <taxon>Actinopterygii</taxon>
        <taxon>Neopterygii</taxon>
        <taxon>Teleostei</taxon>
        <taxon>Ostariophysi</taxon>
        <taxon>Cypriniformes</taxon>
        <taxon>Danionidae</taxon>
        <taxon>Danioninae</taxon>
        <taxon>Danionella</taxon>
    </lineage>
</organism>
<dbReference type="GO" id="GO:0002224">
    <property type="term" value="P:toll-like receptor signaling pathway"/>
    <property type="evidence" value="ECO:0007669"/>
    <property type="project" value="TreeGrafter"/>
</dbReference>
<keyword evidence="16" id="KW-1185">Reference proteome</keyword>
<dbReference type="SMART" id="SM00369">
    <property type="entry name" value="LRR_TYP"/>
    <property type="match status" value="4"/>
</dbReference>
<dbReference type="GO" id="GO:0005886">
    <property type="term" value="C:plasma membrane"/>
    <property type="evidence" value="ECO:0007669"/>
    <property type="project" value="TreeGrafter"/>
</dbReference>
<evidence type="ECO:0000256" key="6">
    <source>
        <dbReference type="ARBA" id="ARBA00022737"/>
    </source>
</evidence>
<evidence type="ECO:0000256" key="2">
    <source>
        <dbReference type="ARBA" id="ARBA00004370"/>
    </source>
</evidence>
<dbReference type="PROSITE" id="PS51450">
    <property type="entry name" value="LRR"/>
    <property type="match status" value="1"/>
</dbReference>
<protein>
    <recommendedName>
        <fullName evidence="17">LRRCT domain-containing protein</fullName>
    </recommendedName>
</protein>
<dbReference type="GO" id="GO:0032755">
    <property type="term" value="P:positive regulation of interleukin-6 production"/>
    <property type="evidence" value="ECO:0007669"/>
    <property type="project" value="TreeGrafter"/>
</dbReference>
<keyword evidence="3" id="KW-0433">Leucine-rich repeat</keyword>
<evidence type="ECO:0000256" key="11">
    <source>
        <dbReference type="ARBA" id="ARBA00023180"/>
    </source>
</evidence>
<dbReference type="PROSITE" id="PS51257">
    <property type="entry name" value="PROKAR_LIPOPROTEIN"/>
    <property type="match status" value="1"/>
</dbReference>
<dbReference type="GO" id="GO:0007249">
    <property type="term" value="P:canonical NF-kappaB signal transduction"/>
    <property type="evidence" value="ECO:0007669"/>
    <property type="project" value="TreeGrafter"/>
</dbReference>
<evidence type="ECO:0000313" key="15">
    <source>
        <dbReference type="EMBL" id="TRY84157.1"/>
    </source>
</evidence>
<keyword evidence="7" id="KW-0967">Endosome</keyword>
<evidence type="ECO:0000256" key="8">
    <source>
        <dbReference type="ARBA" id="ARBA00022989"/>
    </source>
</evidence>
<sequence>MRREGFVFFCGWCILQILHVATGISAGCECAVARVWSHLPSLIPMDPCCLNYSGSTLNKISWANLAPLRRLQVLDLSNCNISQMDYSQVDEAVSSLRGLYLGQNRLTSLPHDFLAKAYSLEVLDLSANDLKDLPERFLQSSDKLREVILGWNQLSSLPLSVLKPSLQHLEFTGNPLDCTCSLWEGLQSGLQSNSSFLQVLFGNLTCASPQILAGRILWSLQTSDVCRLANLTALFILLPLFLLFSLVLCWCCGQKTKKKETPSFSPTRKRPNNSHCNGRWPHSKLTTGNPVVSVNSGKEVVLRNQLVLQPSSNLLGSTRDIYEEVEIKLGSMDSLAPPPSTCSTEGTVGKQDLDALSVSEVMKDSAVREKAYLTQSTEYYSLVPGIEIEDSDHGEYENVDLP</sequence>
<evidence type="ECO:0000256" key="10">
    <source>
        <dbReference type="ARBA" id="ARBA00023170"/>
    </source>
</evidence>
<evidence type="ECO:0000256" key="1">
    <source>
        <dbReference type="ARBA" id="ARBA00004177"/>
    </source>
</evidence>
<evidence type="ECO:0000256" key="14">
    <source>
        <dbReference type="SAM" id="SignalP"/>
    </source>
</evidence>
<keyword evidence="11" id="KW-0325">Glycoprotein</keyword>
<feature type="chain" id="PRO_5021874488" description="LRRCT domain-containing protein" evidence="14">
    <location>
        <begin position="24"/>
        <end position="402"/>
    </location>
</feature>
<dbReference type="Gene3D" id="3.80.10.10">
    <property type="entry name" value="Ribonuclease Inhibitor"/>
    <property type="match status" value="1"/>
</dbReference>
<comment type="caution">
    <text evidence="15">The sequence shown here is derived from an EMBL/GenBank/DDBJ whole genome shotgun (WGS) entry which is preliminary data.</text>
</comment>
<dbReference type="GO" id="GO:0005768">
    <property type="term" value="C:endosome"/>
    <property type="evidence" value="ECO:0007669"/>
    <property type="project" value="UniProtKB-SubCell"/>
</dbReference>
<feature type="transmembrane region" description="Helical" evidence="13">
    <location>
        <begin position="231"/>
        <end position="253"/>
    </location>
</feature>
<dbReference type="AlphaFoldDB" id="A0A553Q2N1"/>
<evidence type="ECO:0000313" key="16">
    <source>
        <dbReference type="Proteomes" id="UP000316079"/>
    </source>
</evidence>
<evidence type="ECO:0000256" key="4">
    <source>
        <dbReference type="ARBA" id="ARBA00022692"/>
    </source>
</evidence>
<dbReference type="InterPro" id="IPR032675">
    <property type="entry name" value="LRR_dom_sf"/>
</dbReference>
<gene>
    <name evidence="15" type="ORF">DNTS_026053</name>
</gene>
<dbReference type="GO" id="GO:0051607">
    <property type="term" value="P:defense response to virus"/>
    <property type="evidence" value="ECO:0007669"/>
    <property type="project" value="TreeGrafter"/>
</dbReference>
<accession>A0A553Q2N1</accession>
<comment type="subcellular location">
    <subcellularLocation>
        <location evidence="1">Endosome</location>
    </subcellularLocation>
    <subcellularLocation>
        <location evidence="2">Membrane</location>
    </subcellularLocation>
</comment>
<dbReference type="InterPro" id="IPR001611">
    <property type="entry name" value="Leu-rich_rpt"/>
</dbReference>
<keyword evidence="8 13" id="KW-1133">Transmembrane helix</keyword>
<evidence type="ECO:0000256" key="12">
    <source>
        <dbReference type="SAM" id="MobiDB-lite"/>
    </source>
</evidence>
<keyword evidence="4 13" id="KW-0812">Transmembrane</keyword>
<dbReference type="EMBL" id="SRMA01026433">
    <property type="protein sequence ID" value="TRY84157.1"/>
    <property type="molecule type" value="Genomic_DNA"/>
</dbReference>
<evidence type="ECO:0008006" key="17">
    <source>
        <dbReference type="Google" id="ProtNLM"/>
    </source>
</evidence>
<keyword evidence="9 13" id="KW-0472">Membrane</keyword>
<evidence type="ECO:0000256" key="9">
    <source>
        <dbReference type="ARBA" id="ARBA00023136"/>
    </source>
</evidence>
<name>A0A553Q2N1_9TELE</name>
<keyword evidence="10" id="KW-0675">Receptor</keyword>